<evidence type="ECO:0000313" key="2">
    <source>
        <dbReference type="Proteomes" id="UP000613740"/>
    </source>
</evidence>
<name>A0A835TC96_9CHLO</name>
<dbReference type="AlphaFoldDB" id="A0A835TC96"/>
<protein>
    <submittedName>
        <fullName evidence="1">Uncharacterized protein</fullName>
    </submittedName>
</protein>
<organism evidence="1 2">
    <name type="scientific">Chlamydomonas schloesseri</name>
    <dbReference type="NCBI Taxonomy" id="2026947"/>
    <lineage>
        <taxon>Eukaryota</taxon>
        <taxon>Viridiplantae</taxon>
        <taxon>Chlorophyta</taxon>
        <taxon>core chlorophytes</taxon>
        <taxon>Chlorophyceae</taxon>
        <taxon>CS clade</taxon>
        <taxon>Chlamydomonadales</taxon>
        <taxon>Chlamydomonadaceae</taxon>
        <taxon>Chlamydomonas</taxon>
    </lineage>
</organism>
<accession>A0A835TC96</accession>
<keyword evidence="2" id="KW-1185">Reference proteome</keyword>
<sequence length="88" mass="9635">MGDPAFSALLRFTTARWQVAGMAAIKQDASKKIEDIATVRRAFFQRAQAAFKLLPPATAADMAIISQSIAKLREEDQGKGKRQRGQDA</sequence>
<dbReference type="Proteomes" id="UP000613740">
    <property type="component" value="Unassembled WGS sequence"/>
</dbReference>
<reference evidence="1" key="1">
    <citation type="journal article" date="2020" name="bioRxiv">
        <title>Comparative genomics of Chlamydomonas.</title>
        <authorList>
            <person name="Craig R.J."/>
            <person name="Hasan A.R."/>
            <person name="Ness R.W."/>
            <person name="Keightley P.D."/>
        </authorList>
    </citation>
    <scope>NUCLEOTIDE SEQUENCE</scope>
    <source>
        <strain evidence="1">CCAP 11/173</strain>
    </source>
</reference>
<gene>
    <name evidence="1" type="ORF">HYH02_010165</name>
</gene>
<proteinExistence type="predicted"/>
<comment type="caution">
    <text evidence="1">The sequence shown here is derived from an EMBL/GenBank/DDBJ whole genome shotgun (WGS) entry which is preliminary data.</text>
</comment>
<dbReference type="EMBL" id="JAEHOD010000037">
    <property type="protein sequence ID" value="KAG2440583.1"/>
    <property type="molecule type" value="Genomic_DNA"/>
</dbReference>
<evidence type="ECO:0000313" key="1">
    <source>
        <dbReference type="EMBL" id="KAG2440583.1"/>
    </source>
</evidence>